<dbReference type="RefSeq" id="XP_028867039.1">
    <property type="nucleotide sequence ID" value="XM_029011206.1"/>
</dbReference>
<dbReference type="AlphaFoldDB" id="A0A2H6KCR6"/>
<dbReference type="VEuPathDB" id="PiroplasmaDB:BOVATA_022890"/>
<dbReference type="EMBL" id="BDSA01000002">
    <property type="protein sequence ID" value="GBE60796.1"/>
    <property type="molecule type" value="Genomic_DNA"/>
</dbReference>
<evidence type="ECO:0000313" key="3">
    <source>
        <dbReference type="Proteomes" id="UP000236319"/>
    </source>
</evidence>
<dbReference type="GeneID" id="39874566"/>
<gene>
    <name evidence="2" type="ORF">BOVATA_022890</name>
</gene>
<organism evidence="2 3">
    <name type="scientific">Babesia ovata</name>
    <dbReference type="NCBI Taxonomy" id="189622"/>
    <lineage>
        <taxon>Eukaryota</taxon>
        <taxon>Sar</taxon>
        <taxon>Alveolata</taxon>
        <taxon>Apicomplexa</taxon>
        <taxon>Aconoidasida</taxon>
        <taxon>Piroplasmida</taxon>
        <taxon>Babesiidae</taxon>
        <taxon>Babesia</taxon>
    </lineage>
</organism>
<accession>A0A2H6KCR6</accession>
<dbReference type="OrthoDB" id="10574323at2759"/>
<sequence>MFRSRTFYAVFVSVVALLGTAAVDGAAKTAATFRPNYLCEDHNDPLCLFCRRYAKSSHEPIQFPSTIELKVRLSEHLNKKARAMGDAVLEEVGRRLGTLTAELDKLGGSLSFVSNSIAEEHTSRCVK</sequence>
<evidence type="ECO:0000256" key="1">
    <source>
        <dbReference type="SAM" id="SignalP"/>
    </source>
</evidence>
<keyword evidence="3" id="KW-1185">Reference proteome</keyword>
<protein>
    <submittedName>
        <fullName evidence="2">NAD-dependent epimerase dehydratase, putative</fullName>
    </submittedName>
</protein>
<name>A0A2H6KCR6_9APIC</name>
<keyword evidence="1" id="KW-0732">Signal</keyword>
<reference evidence="2 3" key="1">
    <citation type="journal article" date="2017" name="BMC Genomics">
        <title>Whole-genome assembly of Babesia ovata and comparative genomics between closely related pathogens.</title>
        <authorList>
            <person name="Yamagishi J."/>
            <person name="Asada M."/>
            <person name="Hakimi H."/>
            <person name="Tanaka T.Q."/>
            <person name="Sugimoto C."/>
            <person name="Kawazu S."/>
        </authorList>
    </citation>
    <scope>NUCLEOTIDE SEQUENCE [LARGE SCALE GENOMIC DNA]</scope>
    <source>
        <strain evidence="2 3">Miyake</strain>
    </source>
</reference>
<evidence type="ECO:0000313" key="2">
    <source>
        <dbReference type="EMBL" id="GBE60796.1"/>
    </source>
</evidence>
<comment type="caution">
    <text evidence="2">The sequence shown here is derived from an EMBL/GenBank/DDBJ whole genome shotgun (WGS) entry which is preliminary data.</text>
</comment>
<proteinExistence type="predicted"/>
<dbReference type="Proteomes" id="UP000236319">
    <property type="component" value="Unassembled WGS sequence"/>
</dbReference>
<feature type="signal peptide" evidence="1">
    <location>
        <begin position="1"/>
        <end position="22"/>
    </location>
</feature>
<feature type="chain" id="PRO_5014153962" evidence="1">
    <location>
        <begin position="23"/>
        <end position="127"/>
    </location>
</feature>